<name>A0ABQ9P824_9PEZI</name>
<organism evidence="1 2">
    <name type="scientific">Colletotrichum limetticola</name>
    <dbReference type="NCBI Taxonomy" id="1209924"/>
    <lineage>
        <taxon>Eukaryota</taxon>
        <taxon>Fungi</taxon>
        <taxon>Dikarya</taxon>
        <taxon>Ascomycota</taxon>
        <taxon>Pezizomycotina</taxon>
        <taxon>Sordariomycetes</taxon>
        <taxon>Hypocreomycetidae</taxon>
        <taxon>Glomerellales</taxon>
        <taxon>Glomerellaceae</taxon>
        <taxon>Colletotrichum</taxon>
        <taxon>Colletotrichum acutatum species complex</taxon>
    </lineage>
</organism>
<evidence type="ECO:0000313" key="1">
    <source>
        <dbReference type="EMBL" id="KAK0368258.1"/>
    </source>
</evidence>
<reference evidence="1" key="1">
    <citation type="submission" date="2023-04" db="EMBL/GenBank/DDBJ databases">
        <title>Colletotrichum limetticola genome sequence.</title>
        <authorList>
            <person name="Baroncelli R."/>
        </authorList>
    </citation>
    <scope>NUCLEOTIDE SEQUENCE</scope>
    <source>
        <strain evidence="1">KLA-Anderson</strain>
    </source>
</reference>
<sequence length="28" mass="3311">MLGIVFFFLMKQTCFSHRGLRLTYSGTR</sequence>
<proteinExistence type="predicted"/>
<dbReference type="EMBL" id="JARUPT010000904">
    <property type="protein sequence ID" value="KAK0368258.1"/>
    <property type="molecule type" value="Genomic_DNA"/>
</dbReference>
<protein>
    <submittedName>
        <fullName evidence="1">Uncharacterized protein</fullName>
    </submittedName>
</protein>
<keyword evidence="2" id="KW-1185">Reference proteome</keyword>
<gene>
    <name evidence="1" type="ORF">CLIM01_14387</name>
</gene>
<comment type="caution">
    <text evidence="1">The sequence shown here is derived from an EMBL/GenBank/DDBJ whole genome shotgun (WGS) entry which is preliminary data.</text>
</comment>
<dbReference type="Proteomes" id="UP001169217">
    <property type="component" value="Unassembled WGS sequence"/>
</dbReference>
<accession>A0ABQ9P824</accession>
<evidence type="ECO:0000313" key="2">
    <source>
        <dbReference type="Proteomes" id="UP001169217"/>
    </source>
</evidence>